<feature type="compositionally biased region" description="Basic and acidic residues" evidence="1">
    <location>
        <begin position="422"/>
        <end position="438"/>
    </location>
</feature>
<dbReference type="Pfam" id="PF21310">
    <property type="entry name" value="OCRL-like_ASH"/>
    <property type="match status" value="1"/>
</dbReference>
<feature type="compositionally biased region" description="Polar residues" evidence="1">
    <location>
        <begin position="333"/>
        <end position="343"/>
    </location>
</feature>
<name>A0ABR0SWJ6_9HYPO</name>
<organism evidence="3 4">
    <name type="scientific">Cladobotryum mycophilum</name>
    <dbReference type="NCBI Taxonomy" id="491253"/>
    <lineage>
        <taxon>Eukaryota</taxon>
        <taxon>Fungi</taxon>
        <taxon>Dikarya</taxon>
        <taxon>Ascomycota</taxon>
        <taxon>Pezizomycotina</taxon>
        <taxon>Sordariomycetes</taxon>
        <taxon>Hypocreomycetidae</taxon>
        <taxon>Hypocreales</taxon>
        <taxon>Hypocreaceae</taxon>
        <taxon>Cladobotryum</taxon>
    </lineage>
</organism>
<feature type="region of interest" description="Disordered" evidence="1">
    <location>
        <begin position="1"/>
        <end position="21"/>
    </location>
</feature>
<dbReference type="Gene3D" id="3.60.10.10">
    <property type="entry name" value="Endonuclease/exonuclease/phosphatase"/>
    <property type="match status" value="1"/>
</dbReference>
<dbReference type="InterPro" id="IPR036691">
    <property type="entry name" value="Endo/exonu/phosph_ase_sf"/>
</dbReference>
<proteinExistence type="predicted"/>
<dbReference type="SMART" id="SM00128">
    <property type="entry name" value="IPPc"/>
    <property type="match status" value="1"/>
</dbReference>
<accession>A0ABR0SWJ6</accession>
<dbReference type="InterPro" id="IPR013783">
    <property type="entry name" value="Ig-like_fold"/>
</dbReference>
<keyword evidence="4" id="KW-1185">Reference proteome</keyword>
<dbReference type="InterPro" id="IPR046985">
    <property type="entry name" value="IP5"/>
</dbReference>
<protein>
    <submittedName>
        <fullName evidence="3">Synaptojanin-1-like protein</fullName>
    </submittedName>
</protein>
<dbReference type="InterPro" id="IPR048869">
    <property type="entry name" value="OCRL-1_2_ASH"/>
</dbReference>
<dbReference type="SUPFAM" id="SSF56219">
    <property type="entry name" value="DNase I-like"/>
    <property type="match status" value="1"/>
</dbReference>
<evidence type="ECO:0000259" key="2">
    <source>
        <dbReference type="SMART" id="SM00128"/>
    </source>
</evidence>
<feature type="compositionally biased region" description="Acidic residues" evidence="1">
    <location>
        <begin position="465"/>
        <end position="476"/>
    </location>
</feature>
<dbReference type="Pfam" id="PF22669">
    <property type="entry name" value="Exo_endo_phos2"/>
    <property type="match status" value="2"/>
</dbReference>
<dbReference type="Gene3D" id="2.60.40.10">
    <property type="entry name" value="Immunoglobulins"/>
    <property type="match status" value="1"/>
</dbReference>
<sequence>MESSAREPSTHSVGSEPEDLASTPLSLARAVLARRPEYVRPCTIRVKIGTWNVAACPGTDKDLASWFIGGKGLDQNLAGLDLSHNPAVEHTNAGQDGDSDSLRLIGGQDVGLYVLGLQEVVDLNMTKEYMNRAMYTDTGPVDKWKAALEAAMPPGYQLVMAEQMTGLLLLIYASPEIAPTISNISTQQVGTGLLGYFGNKGAVVTRLVLGETTRLVFVNCHLASGAGASYLDRRCWDVEQILSKTQFQPVVNAGVAEDDGDKIGDEDFAFGEYDLSKGKAPPPIEGGDGIIVMRASESDDDTTTVSSMHSREQSFDSVSSLPDPDDFLEDPSQDPSQDPASLQSTIDSLLPHDQLRRIIAQRKLFHDGWKEGPISFLPTYKYDVGTVGLFDSSEKQRAPSWCDRILYRTRQEKVAYDKKIQEEKESRKKDEEMKSRGLEEDDDVLFSYDPETDGEEQPRGSSAAEYDEYDDDDIAEPETGPTKDGSNEHISIDIYTSHQRIMSSDHKPVISIFTLEYNAVDPELRAAIHSEVARDFDRAENEGRPGITLVVEGGKGQADGAVDFGDVGFFEKHSCSITVANTSGVAASFEFLDKLSTEDDDTSTNTNTWLKTSFHRSDDDDKNDDLGPSVTLEPGETVIAVIEAHVSAISHIRVLNDASSKLEDVLVLRVEGGKDHFIPVRGTWLPSCFGRSLDELIRIPEGGIRKFVQEKNIKGVVPYDRDVHCSAPRELFKLTEAIQTLAERCVADEAMLENMALPRDPGWPFDASTWNGNFGPQESVKAAVISALDTDGGLVDALPVELPSPQKLEVLSSVLLLFLASLTDGLVPPSLWAKLGVVLPNLPSLPVTMWPDAKNQVLDVLSISPSHNIAFVFLSATLARVAGELSPVTPESARPLLSRRLSFRPGVFESESVRRKRARERRYAELVGPLSFRVSGGEKDKATRERERIMMEMFLRKEDEEG</sequence>
<feature type="compositionally biased region" description="Acidic residues" evidence="1">
    <location>
        <begin position="323"/>
        <end position="332"/>
    </location>
</feature>
<dbReference type="PANTHER" id="PTHR11200:SF300">
    <property type="entry name" value="TYPE II INOSITOL 1,4,5-TRISPHOSPHATE 5-PHOSPHATASE"/>
    <property type="match status" value="1"/>
</dbReference>
<evidence type="ECO:0000256" key="1">
    <source>
        <dbReference type="SAM" id="MobiDB-lite"/>
    </source>
</evidence>
<dbReference type="PANTHER" id="PTHR11200">
    <property type="entry name" value="INOSITOL 5-PHOSPHATASE"/>
    <property type="match status" value="1"/>
</dbReference>
<feature type="region of interest" description="Disordered" evidence="1">
    <location>
        <begin position="422"/>
        <end position="489"/>
    </location>
</feature>
<feature type="domain" description="Inositol polyphosphate-related phosphatase" evidence="2">
    <location>
        <begin position="42"/>
        <end position="521"/>
    </location>
</feature>
<dbReference type="Proteomes" id="UP001338125">
    <property type="component" value="Unassembled WGS sequence"/>
</dbReference>
<feature type="compositionally biased region" description="Acidic residues" evidence="1">
    <location>
        <begin position="439"/>
        <end position="455"/>
    </location>
</feature>
<evidence type="ECO:0000313" key="4">
    <source>
        <dbReference type="Proteomes" id="UP001338125"/>
    </source>
</evidence>
<feature type="region of interest" description="Disordered" evidence="1">
    <location>
        <begin position="301"/>
        <end position="343"/>
    </location>
</feature>
<dbReference type="EMBL" id="JAVFKD010000004">
    <property type="protein sequence ID" value="KAK5996151.1"/>
    <property type="molecule type" value="Genomic_DNA"/>
</dbReference>
<reference evidence="3 4" key="1">
    <citation type="submission" date="2024-01" db="EMBL/GenBank/DDBJ databases">
        <title>Complete genome of Cladobotryum mycophilum ATHUM6906.</title>
        <authorList>
            <person name="Christinaki A.C."/>
            <person name="Myridakis A.I."/>
            <person name="Kouvelis V.N."/>
        </authorList>
    </citation>
    <scope>NUCLEOTIDE SEQUENCE [LARGE SCALE GENOMIC DNA]</scope>
    <source>
        <strain evidence="3 4">ATHUM6906</strain>
    </source>
</reference>
<dbReference type="InterPro" id="IPR000300">
    <property type="entry name" value="IPPc"/>
</dbReference>
<comment type="caution">
    <text evidence="3">The sequence shown here is derived from an EMBL/GenBank/DDBJ whole genome shotgun (WGS) entry which is preliminary data.</text>
</comment>
<evidence type="ECO:0000313" key="3">
    <source>
        <dbReference type="EMBL" id="KAK5996151.1"/>
    </source>
</evidence>
<gene>
    <name evidence="3" type="ORF">PT974_04579</name>
</gene>